<name>A0ABW0LHY9_9BACI</name>
<dbReference type="RefSeq" id="WP_382351668.1">
    <property type="nucleotide sequence ID" value="NZ_JBHSMC010000014.1"/>
</dbReference>
<accession>A0ABW0LHY9</accession>
<dbReference type="Proteomes" id="UP001596147">
    <property type="component" value="Unassembled WGS sequence"/>
</dbReference>
<gene>
    <name evidence="1" type="ORF">ACFPM4_11580</name>
</gene>
<protein>
    <submittedName>
        <fullName evidence="1">Uncharacterized protein</fullName>
    </submittedName>
</protein>
<evidence type="ECO:0000313" key="1">
    <source>
        <dbReference type="EMBL" id="MFC5465390.1"/>
    </source>
</evidence>
<reference evidence="2" key="1">
    <citation type="journal article" date="2019" name="Int. J. Syst. Evol. Microbiol.">
        <title>The Global Catalogue of Microorganisms (GCM) 10K type strain sequencing project: providing services to taxonomists for standard genome sequencing and annotation.</title>
        <authorList>
            <consortium name="The Broad Institute Genomics Platform"/>
            <consortium name="The Broad Institute Genome Sequencing Center for Infectious Disease"/>
            <person name="Wu L."/>
            <person name="Ma J."/>
        </authorList>
    </citation>
    <scope>NUCLEOTIDE SEQUENCE [LARGE SCALE GENOMIC DNA]</scope>
    <source>
        <strain evidence="2">CGMCC 1.12237</strain>
    </source>
</reference>
<proteinExistence type="predicted"/>
<organism evidence="1 2">
    <name type="scientific">Lederbergia graminis</name>
    <dbReference type="NCBI Taxonomy" id="735518"/>
    <lineage>
        <taxon>Bacteria</taxon>
        <taxon>Bacillati</taxon>
        <taxon>Bacillota</taxon>
        <taxon>Bacilli</taxon>
        <taxon>Bacillales</taxon>
        <taxon>Bacillaceae</taxon>
        <taxon>Lederbergia</taxon>
    </lineage>
</organism>
<evidence type="ECO:0000313" key="2">
    <source>
        <dbReference type="Proteomes" id="UP001596147"/>
    </source>
</evidence>
<sequence>MTIKKPVLLIGMALVLVSLIGNYSVFAINQLKSPIMLKHYYNFSVPSGLTLELHYLVNRSEEMDIQYATIGDSEIPLYSKESWTYQTLRHHKVKTLYFQLDNHFFEDMKYDEMTINQIRVFLTNGESMVMDVGEINFYKREDSPLDFKSSGSSNDNSGFGTLSVEENMNIESYEVSFINSLKNNIIYDLNLGEKKVDDQYSFPISKEKGDIISYQYHWKFKEDDPMRNHYYYTTLTLKGKDESNTPYKHPITMDYRPYFTEKDVKEIIKEAKK</sequence>
<dbReference type="EMBL" id="JBHSMC010000014">
    <property type="protein sequence ID" value="MFC5465390.1"/>
    <property type="molecule type" value="Genomic_DNA"/>
</dbReference>
<comment type="caution">
    <text evidence="1">The sequence shown here is derived from an EMBL/GenBank/DDBJ whole genome shotgun (WGS) entry which is preliminary data.</text>
</comment>
<keyword evidence="2" id="KW-1185">Reference proteome</keyword>